<dbReference type="PANTHER" id="PTHR21666:SF270">
    <property type="entry name" value="MUREIN HYDROLASE ACTIVATOR ENVC"/>
    <property type="match status" value="1"/>
</dbReference>
<evidence type="ECO:0008006" key="3">
    <source>
        <dbReference type="Google" id="ProtNLM"/>
    </source>
</evidence>
<organism evidence="1 2">
    <name type="scientific">Candidatus Shapirobacteria bacterium CG08_land_8_20_14_0_20_39_18</name>
    <dbReference type="NCBI Taxonomy" id="1974883"/>
    <lineage>
        <taxon>Bacteria</taxon>
        <taxon>Candidatus Shapironibacteriota</taxon>
    </lineage>
</organism>
<accession>A0A2M6XCY8</accession>
<name>A0A2M6XCY8_9BACT</name>
<proteinExistence type="predicted"/>
<dbReference type="PANTHER" id="PTHR21666">
    <property type="entry name" value="PEPTIDASE-RELATED"/>
    <property type="match status" value="1"/>
</dbReference>
<protein>
    <recommendedName>
        <fullName evidence="3">Peptidase M23 domain-containing protein</fullName>
    </recommendedName>
</protein>
<dbReference type="Gene3D" id="2.70.70.10">
    <property type="entry name" value="Glucose Permease (Domain IIA)"/>
    <property type="match status" value="1"/>
</dbReference>
<dbReference type="InterPro" id="IPR011055">
    <property type="entry name" value="Dup_hybrid_motif"/>
</dbReference>
<sequence>MIPENEKILTNYPFAKLEPPIKLVEGLGGYDGTIGDEPGGEHKGIDYVRKVDGEYVSFDVYATNDGEAFWGISDKGWGYFVNLRMVVGDTRFETIYVHLEPSSINPKIPQIPTDGGKIDFVRLEAGERIGKAGNTGNTGKYKIIQLHFEMQRKDLKTNERTVIDPYGLYAKVSSGKYPQPGESLKGLDHYFVSDEPEFANHT</sequence>
<gene>
    <name evidence="1" type="ORF">COT44_02795</name>
</gene>
<dbReference type="GO" id="GO:0004222">
    <property type="term" value="F:metalloendopeptidase activity"/>
    <property type="evidence" value="ECO:0007669"/>
    <property type="project" value="TreeGrafter"/>
</dbReference>
<evidence type="ECO:0000313" key="1">
    <source>
        <dbReference type="EMBL" id="PIU03530.1"/>
    </source>
</evidence>
<reference evidence="2" key="1">
    <citation type="submission" date="2017-09" db="EMBL/GenBank/DDBJ databases">
        <title>Depth-based differentiation of microbial function through sediment-hosted aquifers and enrichment of novel symbionts in the deep terrestrial subsurface.</title>
        <authorList>
            <person name="Probst A.J."/>
            <person name="Ladd B."/>
            <person name="Jarett J.K."/>
            <person name="Geller-Mcgrath D.E."/>
            <person name="Sieber C.M.K."/>
            <person name="Emerson J.B."/>
            <person name="Anantharaman K."/>
            <person name="Thomas B.C."/>
            <person name="Malmstrom R."/>
            <person name="Stieglmeier M."/>
            <person name="Klingl A."/>
            <person name="Woyke T."/>
            <person name="Ryan C.M."/>
            <person name="Banfield J.F."/>
        </authorList>
    </citation>
    <scope>NUCLEOTIDE SEQUENCE [LARGE SCALE GENOMIC DNA]</scope>
</reference>
<evidence type="ECO:0000313" key="2">
    <source>
        <dbReference type="Proteomes" id="UP000228996"/>
    </source>
</evidence>
<dbReference type="Proteomes" id="UP000228996">
    <property type="component" value="Unassembled WGS sequence"/>
</dbReference>
<dbReference type="AlphaFoldDB" id="A0A2M6XCY8"/>
<dbReference type="SUPFAM" id="SSF51261">
    <property type="entry name" value="Duplicated hybrid motif"/>
    <property type="match status" value="1"/>
</dbReference>
<dbReference type="InterPro" id="IPR050570">
    <property type="entry name" value="Cell_wall_metabolism_enzyme"/>
</dbReference>
<dbReference type="EMBL" id="PEYO01000016">
    <property type="protein sequence ID" value="PIU03530.1"/>
    <property type="molecule type" value="Genomic_DNA"/>
</dbReference>
<dbReference type="CDD" id="cd12797">
    <property type="entry name" value="M23_peptidase"/>
    <property type="match status" value="1"/>
</dbReference>
<comment type="caution">
    <text evidence="1">The sequence shown here is derived from an EMBL/GenBank/DDBJ whole genome shotgun (WGS) entry which is preliminary data.</text>
</comment>